<comment type="catalytic activity">
    <reaction evidence="1">
        <text>N-(5-phospho-beta-D-ribosyl)anthranilate = 1-(2-carboxyphenylamino)-1-deoxy-D-ribulose 5-phosphate</text>
        <dbReference type="Rhea" id="RHEA:21540"/>
        <dbReference type="ChEBI" id="CHEBI:18277"/>
        <dbReference type="ChEBI" id="CHEBI:58613"/>
        <dbReference type="EC" id="5.3.1.24"/>
    </reaction>
</comment>
<accession>A0A656YVJ3</accession>
<evidence type="ECO:0000256" key="1">
    <source>
        <dbReference type="ARBA" id="ARBA00001164"/>
    </source>
</evidence>
<reference evidence="2 3" key="1">
    <citation type="journal article" date="2016" name="Sci. Rep.">
        <title>Metabolic traits of an uncultured archaeal lineage -MSBL1- from brine pools of the Red Sea.</title>
        <authorList>
            <person name="Mwirichia R."/>
            <person name="Alam I."/>
            <person name="Rashid M."/>
            <person name="Vinu M."/>
            <person name="Ba-Alawi W."/>
            <person name="Anthony Kamau A."/>
            <person name="Kamanda Ngugi D."/>
            <person name="Goker M."/>
            <person name="Klenk H.P."/>
            <person name="Bajic V."/>
            <person name="Stingl U."/>
        </authorList>
    </citation>
    <scope>NUCLEOTIDE SEQUENCE [LARGE SCALE GENOMIC DNA]</scope>
    <source>
        <strain evidence="2">SCGC-AAA259J03</strain>
    </source>
</reference>
<dbReference type="PANTHER" id="PTHR42894">
    <property type="entry name" value="N-(5'-PHOSPHORIBOSYL)ANTHRANILATE ISOMERASE"/>
    <property type="match status" value="1"/>
</dbReference>
<dbReference type="AlphaFoldDB" id="A0A656YVJ3"/>
<dbReference type="GO" id="GO:0000162">
    <property type="term" value="P:L-tryptophan biosynthetic process"/>
    <property type="evidence" value="ECO:0007669"/>
    <property type="project" value="InterPro"/>
</dbReference>
<evidence type="ECO:0000313" key="3">
    <source>
        <dbReference type="Proteomes" id="UP000070257"/>
    </source>
</evidence>
<dbReference type="SUPFAM" id="SSF51366">
    <property type="entry name" value="Ribulose-phoshate binding barrel"/>
    <property type="match status" value="1"/>
</dbReference>
<sequence length="100" mass="10966">MVKVKVCGLTSAEDAQMVCNNGADFVGAIVDVKVPTPREISPTKARKILEIVPEDVEKVVVTMPENVQEAKIFEDSLPSLLNLVEEVAEDPKDVTLIFDR</sequence>
<gene>
    <name evidence="2" type="ORF">AKJ39_03405</name>
</gene>
<keyword evidence="3" id="KW-1185">Reference proteome</keyword>
<evidence type="ECO:0008006" key="4">
    <source>
        <dbReference type="Google" id="ProtNLM"/>
    </source>
</evidence>
<organism evidence="2 3">
    <name type="scientific">candidate division MSBL1 archaeon SCGC-AAA259J03</name>
    <dbReference type="NCBI Taxonomy" id="1698269"/>
    <lineage>
        <taxon>Archaea</taxon>
        <taxon>Methanobacteriati</taxon>
        <taxon>Methanobacteriota</taxon>
        <taxon>candidate division MSBL1</taxon>
    </lineage>
</organism>
<dbReference type="Gene3D" id="3.20.20.70">
    <property type="entry name" value="Aldolase class I"/>
    <property type="match status" value="1"/>
</dbReference>
<dbReference type="InterPro" id="IPR011060">
    <property type="entry name" value="RibuloseP-bd_barrel"/>
</dbReference>
<dbReference type="Proteomes" id="UP000070257">
    <property type="component" value="Unassembled WGS sequence"/>
</dbReference>
<evidence type="ECO:0000313" key="2">
    <source>
        <dbReference type="EMBL" id="KXA97336.1"/>
    </source>
</evidence>
<feature type="non-terminal residue" evidence="2">
    <location>
        <position position="100"/>
    </location>
</feature>
<dbReference type="EMBL" id="LHXT01000056">
    <property type="protein sequence ID" value="KXA97336.1"/>
    <property type="molecule type" value="Genomic_DNA"/>
</dbReference>
<proteinExistence type="predicted"/>
<dbReference type="GO" id="GO:0004640">
    <property type="term" value="F:phosphoribosylanthranilate isomerase activity"/>
    <property type="evidence" value="ECO:0007669"/>
    <property type="project" value="UniProtKB-EC"/>
</dbReference>
<protein>
    <recommendedName>
        <fullName evidence="4">Phosphoribosylanthranilate isomerase</fullName>
    </recommendedName>
</protein>
<dbReference type="InterPro" id="IPR013785">
    <property type="entry name" value="Aldolase_TIM"/>
</dbReference>
<dbReference type="InterPro" id="IPR044643">
    <property type="entry name" value="TrpF_fam"/>
</dbReference>
<dbReference type="PANTHER" id="PTHR42894:SF1">
    <property type="entry name" value="N-(5'-PHOSPHORIBOSYL)ANTHRANILATE ISOMERASE"/>
    <property type="match status" value="1"/>
</dbReference>
<name>A0A656YVJ3_9EURY</name>
<comment type="caution">
    <text evidence="2">The sequence shown here is derived from an EMBL/GenBank/DDBJ whole genome shotgun (WGS) entry which is preliminary data.</text>
</comment>